<dbReference type="SUPFAM" id="SSF52047">
    <property type="entry name" value="RNI-like"/>
    <property type="match status" value="1"/>
</dbReference>
<protein>
    <submittedName>
        <fullName evidence="1">Uncharacterized protein</fullName>
    </submittedName>
</protein>
<name>A0A1L9PRX7_ASPVE</name>
<dbReference type="VEuPathDB" id="FungiDB:ASPVEDRAFT_30754"/>
<dbReference type="RefSeq" id="XP_040670049.1">
    <property type="nucleotide sequence ID" value="XM_040810386.1"/>
</dbReference>
<dbReference type="AlphaFoldDB" id="A0A1L9PRX7"/>
<dbReference type="Proteomes" id="UP000184073">
    <property type="component" value="Unassembled WGS sequence"/>
</dbReference>
<dbReference type="OrthoDB" id="3945550at2759"/>
<proteinExistence type="predicted"/>
<dbReference type="EMBL" id="KV878131">
    <property type="protein sequence ID" value="OJJ04287.1"/>
    <property type="molecule type" value="Genomic_DNA"/>
</dbReference>
<dbReference type="GeneID" id="63725897"/>
<sequence length="492" mass="56684">MTVIMSPRKLFRSYIHLRNSFPKGIFDSIKEYHPFCKLNLLGNQFLALDEHDSRPPMGFEWIRYREPFQISILDFPTLESFTLYYPWKIQGASSGYVHDDYFLALARASNLKHLRIWNAGILEVIARPEPETKLTFDHLDRGVSASILESLVFFGGRYQPYERILLKISSIFDLSRLRSLDIPLTEDIALLGEVAPILLNVERLSVTRCQEDPEEDLQIFHDESRVVEAILSFRPLKDLRIQVTRSFDALHTILLHHGRYLESLIIEPSGTSFKAHNRGDGGYRFPPLDCQRIRELARLCPKIAELRVQITRSTGGTDEYDAYRALGDFPSLHTLFIDLQCDPRQQPLDIDADPPYEQIFRNAATDEALTMTIWDTITSHKIGKELRNLRCTPFGQPFYTDTLNCVLFTIGKSLLVKRLDSQGPNSLEITAIGEDQRRRRVKKYLGLTGVDVEAGEDDIRDGEIRDALSRIWPGNWMTSWHSFLRPEIDQDV</sequence>
<keyword evidence="2" id="KW-1185">Reference proteome</keyword>
<reference evidence="2" key="1">
    <citation type="journal article" date="2017" name="Genome Biol.">
        <title>Comparative genomics reveals high biological diversity and specific adaptations in the industrially and medically important fungal genus Aspergillus.</title>
        <authorList>
            <person name="de Vries R.P."/>
            <person name="Riley R."/>
            <person name="Wiebenga A."/>
            <person name="Aguilar-Osorio G."/>
            <person name="Amillis S."/>
            <person name="Uchima C.A."/>
            <person name="Anderluh G."/>
            <person name="Asadollahi M."/>
            <person name="Askin M."/>
            <person name="Barry K."/>
            <person name="Battaglia E."/>
            <person name="Bayram O."/>
            <person name="Benocci T."/>
            <person name="Braus-Stromeyer S.A."/>
            <person name="Caldana C."/>
            <person name="Canovas D."/>
            <person name="Cerqueira G.C."/>
            <person name="Chen F."/>
            <person name="Chen W."/>
            <person name="Choi C."/>
            <person name="Clum A."/>
            <person name="Dos Santos R.A."/>
            <person name="Damasio A.R."/>
            <person name="Diallinas G."/>
            <person name="Emri T."/>
            <person name="Fekete E."/>
            <person name="Flipphi M."/>
            <person name="Freyberg S."/>
            <person name="Gallo A."/>
            <person name="Gournas C."/>
            <person name="Habgood R."/>
            <person name="Hainaut M."/>
            <person name="Harispe M.L."/>
            <person name="Henrissat B."/>
            <person name="Hilden K.S."/>
            <person name="Hope R."/>
            <person name="Hossain A."/>
            <person name="Karabika E."/>
            <person name="Karaffa L."/>
            <person name="Karanyi Z."/>
            <person name="Krasevec N."/>
            <person name="Kuo A."/>
            <person name="Kusch H."/>
            <person name="LaButti K."/>
            <person name="Lagendijk E.L."/>
            <person name="Lapidus A."/>
            <person name="Levasseur A."/>
            <person name="Lindquist E."/>
            <person name="Lipzen A."/>
            <person name="Logrieco A.F."/>
            <person name="MacCabe A."/>
            <person name="Maekelae M.R."/>
            <person name="Malavazi I."/>
            <person name="Melin P."/>
            <person name="Meyer V."/>
            <person name="Mielnichuk N."/>
            <person name="Miskei M."/>
            <person name="Molnar A.P."/>
            <person name="Mule G."/>
            <person name="Ngan C.Y."/>
            <person name="Orejas M."/>
            <person name="Orosz E."/>
            <person name="Ouedraogo J.P."/>
            <person name="Overkamp K.M."/>
            <person name="Park H.-S."/>
            <person name="Perrone G."/>
            <person name="Piumi F."/>
            <person name="Punt P.J."/>
            <person name="Ram A.F."/>
            <person name="Ramon A."/>
            <person name="Rauscher S."/>
            <person name="Record E."/>
            <person name="Riano-Pachon D.M."/>
            <person name="Robert V."/>
            <person name="Roehrig J."/>
            <person name="Ruller R."/>
            <person name="Salamov A."/>
            <person name="Salih N.S."/>
            <person name="Samson R.A."/>
            <person name="Sandor E."/>
            <person name="Sanguinetti M."/>
            <person name="Schuetze T."/>
            <person name="Sepcic K."/>
            <person name="Shelest E."/>
            <person name="Sherlock G."/>
            <person name="Sophianopoulou V."/>
            <person name="Squina F.M."/>
            <person name="Sun H."/>
            <person name="Susca A."/>
            <person name="Todd R.B."/>
            <person name="Tsang A."/>
            <person name="Unkles S.E."/>
            <person name="van de Wiele N."/>
            <person name="van Rossen-Uffink D."/>
            <person name="Oliveira J.V."/>
            <person name="Vesth T.C."/>
            <person name="Visser J."/>
            <person name="Yu J.-H."/>
            <person name="Zhou M."/>
            <person name="Andersen M.R."/>
            <person name="Archer D.B."/>
            <person name="Baker S.E."/>
            <person name="Benoit I."/>
            <person name="Brakhage A.A."/>
            <person name="Braus G.H."/>
            <person name="Fischer R."/>
            <person name="Frisvad J.C."/>
            <person name="Goldman G.H."/>
            <person name="Houbraken J."/>
            <person name="Oakley B."/>
            <person name="Pocsi I."/>
            <person name="Scazzocchio C."/>
            <person name="Seiboth B."/>
            <person name="vanKuyk P.A."/>
            <person name="Wortman J."/>
            <person name="Dyer P.S."/>
            <person name="Grigoriev I.V."/>
        </authorList>
    </citation>
    <scope>NUCLEOTIDE SEQUENCE [LARGE SCALE GENOMIC DNA]</scope>
    <source>
        <strain evidence="2">CBS 583.65</strain>
    </source>
</reference>
<dbReference type="STRING" id="1036611.A0A1L9PRX7"/>
<organism evidence="1 2">
    <name type="scientific">Aspergillus versicolor CBS 583.65</name>
    <dbReference type="NCBI Taxonomy" id="1036611"/>
    <lineage>
        <taxon>Eukaryota</taxon>
        <taxon>Fungi</taxon>
        <taxon>Dikarya</taxon>
        <taxon>Ascomycota</taxon>
        <taxon>Pezizomycotina</taxon>
        <taxon>Eurotiomycetes</taxon>
        <taxon>Eurotiomycetidae</taxon>
        <taxon>Eurotiales</taxon>
        <taxon>Aspergillaceae</taxon>
        <taxon>Aspergillus</taxon>
        <taxon>Aspergillus subgen. Nidulantes</taxon>
    </lineage>
</organism>
<gene>
    <name evidence="1" type="ORF">ASPVEDRAFT_30754</name>
</gene>
<accession>A0A1L9PRX7</accession>
<evidence type="ECO:0000313" key="1">
    <source>
        <dbReference type="EMBL" id="OJJ04287.1"/>
    </source>
</evidence>
<evidence type="ECO:0000313" key="2">
    <source>
        <dbReference type="Proteomes" id="UP000184073"/>
    </source>
</evidence>